<evidence type="ECO:0000313" key="5">
    <source>
        <dbReference type="Proteomes" id="UP000229385"/>
    </source>
</evidence>
<organism evidence="4 5">
    <name type="scientific">Candidatus Uhrbacteria bacterium CG_4_9_14_3_um_filter_50_9</name>
    <dbReference type="NCBI Taxonomy" id="1975035"/>
    <lineage>
        <taxon>Bacteria</taxon>
        <taxon>Candidatus Uhriibacteriota</taxon>
    </lineage>
</organism>
<gene>
    <name evidence="4" type="ORF">CO174_01700</name>
</gene>
<feature type="domain" description="Carbohydrate kinase PfkB" evidence="3">
    <location>
        <begin position="25"/>
        <end position="156"/>
    </location>
</feature>
<evidence type="ECO:0000259" key="3">
    <source>
        <dbReference type="Pfam" id="PF00294"/>
    </source>
</evidence>
<name>A0A2M7XD22_9BACT</name>
<accession>A0A2M7XD22</accession>
<evidence type="ECO:0000256" key="2">
    <source>
        <dbReference type="ARBA" id="ARBA00022777"/>
    </source>
</evidence>
<evidence type="ECO:0000256" key="1">
    <source>
        <dbReference type="ARBA" id="ARBA00022679"/>
    </source>
</evidence>
<dbReference type="InterPro" id="IPR029056">
    <property type="entry name" value="Ribokinase-like"/>
</dbReference>
<comment type="caution">
    <text evidence="4">The sequence shown here is derived from an EMBL/GenBank/DDBJ whole genome shotgun (WGS) entry which is preliminary data.</text>
</comment>
<evidence type="ECO:0000313" key="4">
    <source>
        <dbReference type="EMBL" id="PJA45763.1"/>
    </source>
</evidence>
<dbReference type="SUPFAM" id="SSF53613">
    <property type="entry name" value="Ribokinase-like"/>
    <property type="match status" value="1"/>
</dbReference>
<dbReference type="EMBL" id="PFWU01000020">
    <property type="protein sequence ID" value="PJA45763.1"/>
    <property type="molecule type" value="Genomic_DNA"/>
</dbReference>
<reference evidence="5" key="1">
    <citation type="submission" date="2017-09" db="EMBL/GenBank/DDBJ databases">
        <title>Depth-based differentiation of microbial function through sediment-hosted aquifers and enrichment of novel symbionts in the deep terrestrial subsurface.</title>
        <authorList>
            <person name="Probst A.J."/>
            <person name="Ladd B."/>
            <person name="Jarett J.K."/>
            <person name="Geller-Mcgrath D.E."/>
            <person name="Sieber C.M.K."/>
            <person name="Emerson J.B."/>
            <person name="Anantharaman K."/>
            <person name="Thomas B.C."/>
            <person name="Malmstrom R."/>
            <person name="Stieglmeier M."/>
            <person name="Klingl A."/>
            <person name="Woyke T."/>
            <person name="Ryan C.M."/>
            <person name="Banfield J.F."/>
        </authorList>
    </citation>
    <scope>NUCLEOTIDE SEQUENCE [LARGE SCALE GENOMIC DNA]</scope>
</reference>
<proteinExistence type="predicted"/>
<dbReference type="PANTHER" id="PTHR10584:SF166">
    <property type="entry name" value="RIBOKINASE"/>
    <property type="match status" value="1"/>
</dbReference>
<sequence>MGNGYEKLYKELVRRIKRDKTHLGFNPGNQQIRELKPELYDLIKDTTVLFVNVEEGQRIIKNRRVGIKTLAERLYKLGPEEVIITDGRNGAYGYDGTNLYQIPIFPGPRIEATGAGDSFASAYLGAKMHGLSMAEGLRWGTVNSAEVVLHIGPTRGLLTHRQIELRLKKNPKHQAQVI</sequence>
<dbReference type="AlphaFoldDB" id="A0A2M7XD22"/>
<keyword evidence="2" id="KW-0418">Kinase</keyword>
<protein>
    <recommendedName>
        <fullName evidence="3">Carbohydrate kinase PfkB domain-containing protein</fullName>
    </recommendedName>
</protein>
<dbReference type="GO" id="GO:0016301">
    <property type="term" value="F:kinase activity"/>
    <property type="evidence" value="ECO:0007669"/>
    <property type="project" value="UniProtKB-KW"/>
</dbReference>
<dbReference type="InterPro" id="IPR011611">
    <property type="entry name" value="PfkB_dom"/>
</dbReference>
<dbReference type="Pfam" id="PF00294">
    <property type="entry name" value="PfkB"/>
    <property type="match status" value="1"/>
</dbReference>
<dbReference type="Gene3D" id="3.40.1190.20">
    <property type="match status" value="1"/>
</dbReference>
<keyword evidence="1" id="KW-0808">Transferase</keyword>
<dbReference type="PANTHER" id="PTHR10584">
    <property type="entry name" value="SUGAR KINASE"/>
    <property type="match status" value="1"/>
</dbReference>
<dbReference type="Proteomes" id="UP000229385">
    <property type="component" value="Unassembled WGS sequence"/>
</dbReference>